<dbReference type="NCBIfam" id="TIGR00732">
    <property type="entry name" value="dprA"/>
    <property type="match status" value="1"/>
</dbReference>
<dbReference type="PANTHER" id="PTHR43022">
    <property type="entry name" value="PROTEIN SMF"/>
    <property type="match status" value="1"/>
</dbReference>
<dbReference type="Pfam" id="PF17782">
    <property type="entry name" value="WHD_DprA"/>
    <property type="match status" value="1"/>
</dbReference>
<dbReference type="EMBL" id="PFBW01000202">
    <property type="protein sequence ID" value="PIR77001.1"/>
    <property type="molecule type" value="Genomic_DNA"/>
</dbReference>
<name>A0A2M6NZY2_9BACT</name>
<accession>A0A2M6NZY2</accession>
<dbReference type="InterPro" id="IPR003488">
    <property type="entry name" value="DprA"/>
</dbReference>
<dbReference type="Proteomes" id="UP000228528">
    <property type="component" value="Unassembled WGS sequence"/>
</dbReference>
<evidence type="ECO:0000259" key="3">
    <source>
        <dbReference type="Pfam" id="PF17782"/>
    </source>
</evidence>
<evidence type="ECO:0000256" key="1">
    <source>
        <dbReference type="ARBA" id="ARBA00006525"/>
    </source>
</evidence>
<reference evidence="5" key="1">
    <citation type="submission" date="2017-09" db="EMBL/GenBank/DDBJ databases">
        <title>Depth-based differentiation of microbial function through sediment-hosted aquifers and enrichment of novel symbionts in the deep terrestrial subsurface.</title>
        <authorList>
            <person name="Probst A.J."/>
            <person name="Ladd B."/>
            <person name="Jarett J.K."/>
            <person name="Geller-Mcgrath D.E."/>
            <person name="Sieber C.M.K."/>
            <person name="Emerson J.B."/>
            <person name="Anantharaman K."/>
            <person name="Thomas B.C."/>
            <person name="Malmstrom R."/>
            <person name="Stieglmeier M."/>
            <person name="Klingl A."/>
            <person name="Woyke T."/>
            <person name="Ryan C.M."/>
            <person name="Banfield J.F."/>
        </authorList>
    </citation>
    <scope>NUCLEOTIDE SEQUENCE [LARGE SCALE GENOMIC DNA]</scope>
</reference>
<dbReference type="PANTHER" id="PTHR43022:SF1">
    <property type="entry name" value="PROTEIN SMF"/>
    <property type="match status" value="1"/>
</dbReference>
<dbReference type="GO" id="GO:0009294">
    <property type="term" value="P:DNA-mediated transformation"/>
    <property type="evidence" value="ECO:0007669"/>
    <property type="project" value="InterPro"/>
</dbReference>
<dbReference type="InterPro" id="IPR057666">
    <property type="entry name" value="DrpA_SLOG"/>
</dbReference>
<evidence type="ECO:0000259" key="2">
    <source>
        <dbReference type="Pfam" id="PF02481"/>
    </source>
</evidence>
<dbReference type="SUPFAM" id="SSF102405">
    <property type="entry name" value="MCP/YpsA-like"/>
    <property type="match status" value="1"/>
</dbReference>
<comment type="similarity">
    <text evidence="1">Belongs to the DprA/Smf family.</text>
</comment>
<dbReference type="AlphaFoldDB" id="A0A2M6NZY2"/>
<gene>
    <name evidence="4" type="primary">dprA</name>
    <name evidence="4" type="ORF">COU30_04820</name>
</gene>
<evidence type="ECO:0000313" key="4">
    <source>
        <dbReference type="EMBL" id="PIR77001.1"/>
    </source>
</evidence>
<dbReference type="Gene3D" id="3.40.50.450">
    <property type="match status" value="1"/>
</dbReference>
<feature type="domain" description="DprA winged helix" evidence="3">
    <location>
        <begin position="295"/>
        <end position="352"/>
    </location>
</feature>
<evidence type="ECO:0000313" key="5">
    <source>
        <dbReference type="Proteomes" id="UP000228528"/>
    </source>
</evidence>
<dbReference type="Gene3D" id="1.10.10.10">
    <property type="entry name" value="Winged helix-like DNA-binding domain superfamily/Winged helix DNA-binding domain"/>
    <property type="match status" value="1"/>
</dbReference>
<comment type="caution">
    <text evidence="4">The sequence shown here is derived from an EMBL/GenBank/DDBJ whole genome shotgun (WGS) entry which is preliminary data.</text>
</comment>
<dbReference type="InterPro" id="IPR041614">
    <property type="entry name" value="DprA_WH"/>
</dbReference>
<dbReference type="InterPro" id="IPR036388">
    <property type="entry name" value="WH-like_DNA-bd_sf"/>
</dbReference>
<feature type="domain" description="Smf/DprA SLOG" evidence="2">
    <location>
        <begin position="76"/>
        <end position="285"/>
    </location>
</feature>
<dbReference type="Pfam" id="PF02481">
    <property type="entry name" value="DNA_processg_A"/>
    <property type="match status" value="1"/>
</dbReference>
<protein>
    <submittedName>
        <fullName evidence="4">DNA-protecting protein DprA</fullName>
    </submittedName>
</protein>
<organism evidence="4 5">
    <name type="scientific">Candidatus Magasanikbacteria bacterium CG10_big_fil_rev_8_21_14_0_10_38_6</name>
    <dbReference type="NCBI Taxonomy" id="1974647"/>
    <lineage>
        <taxon>Bacteria</taxon>
        <taxon>Candidatus Magasanikiibacteriota</taxon>
    </lineage>
</organism>
<proteinExistence type="inferred from homology"/>
<sequence length="359" mass="39433">MKKEVVLSYFPQMTYRRYTQLSASFFTLESTFLATHNQLRAIGWNASTIEAWFQWKPTVSLSHISQELALYGITPIALGDDQYPVLLSTITDPPICLFVRGNTFFSTKTVGVVGTRKNTSYGKQVTEQLVGDIATRGVHVISGLALGIDAIAHNACLRSGGITVAVLAGGIDAHTVAPRAHYQLSEEIITKGGSIVSEYPPLVQPTIYSFPKRNRIIAGLSRGTVVIEAPKKSGSLITADCALQYNREVMVVPQNITSPTAQGTNDLLKQGAHPITSYTDILEILQLQDLEDSATTPKKYPSSQHERDLLSLLSTEPTHIDELIRMSTLSNTVIMSTLMLMEMNGFVKHIGGMKYVIRY</sequence>